<dbReference type="InterPro" id="IPR013328">
    <property type="entry name" value="6PGD_dom2"/>
</dbReference>
<organism evidence="5 6">
    <name type="scientific">Marinoscillum luteum</name>
    <dbReference type="NCBI Taxonomy" id="861051"/>
    <lineage>
        <taxon>Bacteria</taxon>
        <taxon>Pseudomonadati</taxon>
        <taxon>Bacteroidota</taxon>
        <taxon>Cytophagia</taxon>
        <taxon>Cytophagales</taxon>
        <taxon>Reichenbachiellaceae</taxon>
        <taxon>Marinoscillum</taxon>
    </lineage>
</organism>
<dbReference type="Gene3D" id="1.10.1040.10">
    <property type="entry name" value="N-(1-d-carboxylethyl)-l-norvaline Dehydrogenase, domain 2"/>
    <property type="match status" value="1"/>
</dbReference>
<keyword evidence="1" id="KW-0560">Oxidoreductase</keyword>
<keyword evidence="6" id="KW-1185">Reference proteome</keyword>
<sequence length="471" mass="53430">MKKLSTTERITQHPIKVIQFGEGNFLRAFVEWMIELLNEKSDFNGSVAIVQPLQNGLIHLLKEQGGLYHHVRQGIENGETIDEVKLIQCVSEVINPFEEQAAYFALAEIPSVQLIFSNTTEAGIVHEATDRPEAGQMANTFPGKLTQLLKHRYDHFQGDKGKGVAMIPCELIEQNGTKLKKCIAQYIDLWNLGEGFKTWVNETCAFANTLVDRIVPGYPKDEIEVITERIGIKDQLVVKSESFHLFVIEAPEFVQELFPAHRLGLNVKYVKDITPYRTQKVRILNGAHTSMVPIGLLYGLETVSETIDDTETGKLIREIIFDEIVATIQIPGEDPKEFADQVISRFRNPFIRHELISISLNSIAKFKVRVLPTILDYLRIKGHLPNKLIFALACLIHLYLRDTDRLKDDETYLNFFESLKSDEPETLVNKVLANSSLWDQDLTAVDGLSDLLTTHFKAIASEQMKEVLLNM</sequence>
<dbReference type="InterPro" id="IPR013118">
    <property type="entry name" value="Mannitol_DH_C"/>
</dbReference>
<dbReference type="RefSeq" id="WP_395415708.1">
    <property type="nucleotide sequence ID" value="NZ_JBIPKE010000005.1"/>
</dbReference>
<dbReference type="InterPro" id="IPR008927">
    <property type="entry name" value="6-PGluconate_DH-like_C_sf"/>
</dbReference>
<dbReference type="PRINTS" id="PR00084">
    <property type="entry name" value="MTLDHDRGNASE"/>
</dbReference>
<dbReference type="InterPro" id="IPR036291">
    <property type="entry name" value="NAD(P)-bd_dom_sf"/>
</dbReference>
<name>A0ABW7N2E9_9BACT</name>
<gene>
    <name evidence="5" type="ORF">ACHKAR_00370</name>
</gene>
<dbReference type="PANTHER" id="PTHR30524">
    <property type="entry name" value="MANNITOL-1-PHOSPHATE 5-DEHYDROGENASE"/>
    <property type="match status" value="1"/>
</dbReference>
<accession>A0ABW7N2E9</accession>
<dbReference type="Proteomes" id="UP001610063">
    <property type="component" value="Unassembled WGS sequence"/>
</dbReference>
<dbReference type="Gene3D" id="3.40.50.720">
    <property type="entry name" value="NAD(P)-binding Rossmann-like Domain"/>
    <property type="match status" value="1"/>
</dbReference>
<evidence type="ECO:0000259" key="3">
    <source>
        <dbReference type="Pfam" id="PF01232"/>
    </source>
</evidence>
<protein>
    <submittedName>
        <fullName evidence="5">Tagaturonate reductase</fullName>
    </submittedName>
</protein>
<dbReference type="Pfam" id="PF08125">
    <property type="entry name" value="Mannitol_dh_C"/>
    <property type="match status" value="1"/>
</dbReference>
<reference evidence="5 6" key="1">
    <citation type="journal article" date="2013" name="Int. J. Syst. Evol. Microbiol.">
        <title>Marinoscillum luteum sp. nov., isolated from marine sediment.</title>
        <authorList>
            <person name="Cha I.T."/>
            <person name="Park S.J."/>
            <person name="Kim S.J."/>
            <person name="Kim J.G."/>
            <person name="Jung M.Y."/>
            <person name="Shin K.S."/>
            <person name="Kwon K.K."/>
            <person name="Yang S.H."/>
            <person name="Seo Y.S."/>
            <person name="Rhee S.K."/>
        </authorList>
    </citation>
    <scope>NUCLEOTIDE SEQUENCE [LARGE SCALE GENOMIC DNA]</scope>
    <source>
        <strain evidence="5 6">KCTC 23939</strain>
    </source>
</reference>
<evidence type="ECO:0000256" key="1">
    <source>
        <dbReference type="ARBA" id="ARBA00023002"/>
    </source>
</evidence>
<evidence type="ECO:0000313" key="5">
    <source>
        <dbReference type="EMBL" id="MFH6981865.1"/>
    </source>
</evidence>
<dbReference type="EMBL" id="JBIPKE010000005">
    <property type="protein sequence ID" value="MFH6981865.1"/>
    <property type="molecule type" value="Genomic_DNA"/>
</dbReference>
<keyword evidence="2" id="KW-0520">NAD</keyword>
<proteinExistence type="predicted"/>
<dbReference type="Pfam" id="PF01232">
    <property type="entry name" value="Mannitol_dh"/>
    <property type="match status" value="1"/>
</dbReference>
<dbReference type="SUPFAM" id="SSF51735">
    <property type="entry name" value="NAD(P)-binding Rossmann-fold domains"/>
    <property type="match status" value="1"/>
</dbReference>
<feature type="domain" description="Mannitol dehydrogenase C-terminal" evidence="4">
    <location>
        <begin position="272"/>
        <end position="459"/>
    </location>
</feature>
<evidence type="ECO:0000256" key="2">
    <source>
        <dbReference type="ARBA" id="ARBA00023027"/>
    </source>
</evidence>
<evidence type="ECO:0000259" key="4">
    <source>
        <dbReference type="Pfam" id="PF08125"/>
    </source>
</evidence>
<dbReference type="NCBIfam" id="NF002969">
    <property type="entry name" value="PRK03643.1"/>
    <property type="match status" value="1"/>
</dbReference>
<feature type="domain" description="Mannitol dehydrogenase N-terminal" evidence="3">
    <location>
        <begin position="16"/>
        <end position="255"/>
    </location>
</feature>
<dbReference type="SUPFAM" id="SSF48179">
    <property type="entry name" value="6-phosphogluconate dehydrogenase C-terminal domain-like"/>
    <property type="match status" value="1"/>
</dbReference>
<dbReference type="InterPro" id="IPR000669">
    <property type="entry name" value="Mannitol_DH"/>
</dbReference>
<dbReference type="PANTHER" id="PTHR30524:SF0">
    <property type="entry name" value="ALTRONATE OXIDOREDUCTASE-RELATED"/>
    <property type="match status" value="1"/>
</dbReference>
<comment type="caution">
    <text evidence="5">The sequence shown here is derived from an EMBL/GenBank/DDBJ whole genome shotgun (WGS) entry which is preliminary data.</text>
</comment>
<evidence type="ECO:0000313" key="6">
    <source>
        <dbReference type="Proteomes" id="UP001610063"/>
    </source>
</evidence>
<dbReference type="InterPro" id="IPR013131">
    <property type="entry name" value="Mannitol_DH_N"/>
</dbReference>